<dbReference type="HOGENOM" id="CLU_2884530_0_0_6"/>
<dbReference type="AlphaFoldDB" id="L0GV83"/>
<dbReference type="KEGG" id="tmb:Thimo_1092"/>
<gene>
    <name evidence="1" type="ORF">Thimo_1092</name>
</gene>
<dbReference type="Proteomes" id="UP000010816">
    <property type="component" value="Chromosome"/>
</dbReference>
<sequence length="63" mass="7006">MRDEVYLDYRGKFFDLVLGDRSFGLSPLTESARSGRGVGLGLRGERSQAAAYLMRDRFSDEGG</sequence>
<organism evidence="1 2">
    <name type="scientific">Thioflavicoccus mobilis 8321</name>
    <dbReference type="NCBI Taxonomy" id="765912"/>
    <lineage>
        <taxon>Bacteria</taxon>
        <taxon>Pseudomonadati</taxon>
        <taxon>Pseudomonadota</taxon>
        <taxon>Gammaproteobacteria</taxon>
        <taxon>Chromatiales</taxon>
        <taxon>Chromatiaceae</taxon>
        <taxon>Thioflavicoccus</taxon>
    </lineage>
</organism>
<name>L0GV83_9GAMM</name>
<reference evidence="1" key="1">
    <citation type="submission" date="2011-09" db="EMBL/GenBank/DDBJ databases">
        <title>Complete sequence of chromosome of Thioflavicoccus mobilis 8321.</title>
        <authorList>
            <consortium name="US DOE Joint Genome Institute"/>
            <person name="Lucas S."/>
            <person name="Han J."/>
            <person name="Lapidus A."/>
            <person name="Cheng J.-F."/>
            <person name="Goodwin L."/>
            <person name="Pitluck S."/>
            <person name="Peters L."/>
            <person name="Ovchinnikova G."/>
            <person name="Lu M."/>
            <person name="Detter J.C."/>
            <person name="Han C."/>
            <person name="Tapia R."/>
            <person name="Land M."/>
            <person name="Hauser L."/>
            <person name="Kyrpides N."/>
            <person name="Ivanova N."/>
            <person name="Pagani I."/>
            <person name="Vogl K."/>
            <person name="Liu Z."/>
            <person name="Imhoff J."/>
            <person name="Thiel V."/>
            <person name="Frigaard N.-U."/>
            <person name="Bryant D."/>
            <person name="Woyke T."/>
        </authorList>
    </citation>
    <scope>NUCLEOTIDE SEQUENCE [LARGE SCALE GENOMIC DNA]</scope>
    <source>
        <strain evidence="1">8321</strain>
    </source>
</reference>
<keyword evidence="2" id="KW-1185">Reference proteome</keyword>
<evidence type="ECO:0000313" key="1">
    <source>
        <dbReference type="EMBL" id="AGA89896.1"/>
    </source>
</evidence>
<accession>L0GV83</accession>
<dbReference type="STRING" id="765912.Thimo_1092"/>
<protein>
    <submittedName>
        <fullName evidence="1">Uncharacterized protein</fullName>
    </submittedName>
</protein>
<dbReference type="RefSeq" id="WP_015280041.1">
    <property type="nucleotide sequence ID" value="NC_019940.1"/>
</dbReference>
<evidence type="ECO:0000313" key="2">
    <source>
        <dbReference type="Proteomes" id="UP000010816"/>
    </source>
</evidence>
<dbReference type="EMBL" id="CP003051">
    <property type="protein sequence ID" value="AGA89896.1"/>
    <property type="molecule type" value="Genomic_DNA"/>
</dbReference>
<proteinExistence type="predicted"/>